<protein>
    <submittedName>
        <fullName evidence="1">Uncharacterized protein</fullName>
    </submittedName>
</protein>
<evidence type="ECO:0000313" key="1">
    <source>
        <dbReference type="EMBL" id="KAJ8991634.1"/>
    </source>
</evidence>
<gene>
    <name evidence="1" type="ORF">HRR80_004257</name>
</gene>
<name>A0AAN6IUC1_EXODE</name>
<dbReference type="AlphaFoldDB" id="A0AAN6IUC1"/>
<accession>A0AAN6IUC1</accession>
<comment type="caution">
    <text evidence="1">The sequence shown here is derived from an EMBL/GenBank/DDBJ whole genome shotgun (WGS) entry which is preliminary data.</text>
</comment>
<dbReference type="Proteomes" id="UP001161757">
    <property type="component" value="Unassembled WGS sequence"/>
</dbReference>
<sequence>MNEEAGVPDAAADAAAYLAPLLEKPPAAIESEYNKLHRNVQVVLRRQIGTQSQGGARSGRLPLCSVQGEGALLRSLKSTSLTDILFLLARIYDAGHIVICRNLGFAKRGWPHQAGLLQDPCMDVSLLTEEIVKNEYKRNEDIVLVSDDEHPNVLKATWTPICPMSFDHLPTIDSLSKLLPGERSPGRNYAGIGGGGGSDVISASLLGHLLRRNGKEMNLLVSTRTWRTGSQGKEGSRLGIKREVHQHGGPAVLDGKPVAGTYRITPATYTEGRDLETVPIRHHEHVFLVLDQGEEKETQDIPQDERADLATQFRAVLSQCPDLDTVVVVDTGGDVFGGEKDGLAGFSTPDQDLRVQRAVAGLQHTYPNLVTTVFAPGVDAPADTPDKAKRAGGKVYRLAPEEQTLILDILAKDYGMDGSNPNRFGKTKLCLQAALKGQRGWTCLDLPAHVVDTWDNPWSCFTYIRECMSDVLFVPLLDLLPLIDPGHDLEESTSANHTWPPSTT</sequence>
<dbReference type="EMBL" id="JAJGCB010000007">
    <property type="protein sequence ID" value="KAJ8991634.1"/>
    <property type="molecule type" value="Genomic_DNA"/>
</dbReference>
<evidence type="ECO:0000313" key="2">
    <source>
        <dbReference type="Proteomes" id="UP001161757"/>
    </source>
</evidence>
<proteinExistence type="predicted"/>
<reference evidence="1" key="1">
    <citation type="submission" date="2023-01" db="EMBL/GenBank/DDBJ databases">
        <title>Exophiala dermititidis isolated from Cystic Fibrosis Patient.</title>
        <authorList>
            <person name="Kurbessoian T."/>
            <person name="Crocker A."/>
            <person name="Murante D."/>
            <person name="Hogan D.A."/>
            <person name="Stajich J.E."/>
        </authorList>
    </citation>
    <scope>NUCLEOTIDE SEQUENCE</scope>
    <source>
        <strain evidence="1">Ex8</strain>
    </source>
</reference>
<organism evidence="1 2">
    <name type="scientific">Exophiala dermatitidis</name>
    <name type="common">Black yeast-like fungus</name>
    <name type="synonym">Wangiella dermatitidis</name>
    <dbReference type="NCBI Taxonomy" id="5970"/>
    <lineage>
        <taxon>Eukaryota</taxon>
        <taxon>Fungi</taxon>
        <taxon>Dikarya</taxon>
        <taxon>Ascomycota</taxon>
        <taxon>Pezizomycotina</taxon>
        <taxon>Eurotiomycetes</taxon>
        <taxon>Chaetothyriomycetidae</taxon>
        <taxon>Chaetothyriales</taxon>
        <taxon>Herpotrichiellaceae</taxon>
        <taxon>Exophiala</taxon>
    </lineage>
</organism>